<dbReference type="SUPFAM" id="SSF81340">
    <property type="entry name" value="Clc chloride channel"/>
    <property type="match status" value="1"/>
</dbReference>
<protein>
    <submittedName>
        <fullName evidence="8">Miff domain-containing protein</fullName>
    </submittedName>
</protein>
<keyword evidence="3" id="KW-0175">Coiled coil</keyword>
<dbReference type="EMBL" id="UYWY01027820">
    <property type="protein sequence ID" value="VDM51275.1"/>
    <property type="molecule type" value="Genomic_DNA"/>
</dbReference>
<evidence type="ECO:0000313" key="7">
    <source>
        <dbReference type="Proteomes" id="UP000050794"/>
    </source>
</evidence>
<accession>A0A183VGT4</accession>
<keyword evidence="1" id="KW-0677">Repeat</keyword>
<gene>
    <name evidence="6" type="ORF">TCNE_LOCUS19954</name>
</gene>
<keyword evidence="2" id="KW-0129">CBS domain</keyword>
<dbReference type="WBParaSite" id="TCNE_0001995801-mRNA-1">
    <property type="protein sequence ID" value="TCNE_0001995801-mRNA-1"/>
    <property type="gene ID" value="TCNE_0001995801"/>
</dbReference>
<organism evidence="7 8">
    <name type="scientific">Toxocara canis</name>
    <name type="common">Canine roundworm</name>
    <dbReference type="NCBI Taxonomy" id="6265"/>
    <lineage>
        <taxon>Eukaryota</taxon>
        <taxon>Metazoa</taxon>
        <taxon>Ecdysozoa</taxon>
        <taxon>Nematoda</taxon>
        <taxon>Chromadorea</taxon>
        <taxon>Rhabditida</taxon>
        <taxon>Spirurina</taxon>
        <taxon>Ascaridomorpha</taxon>
        <taxon>Ascaridoidea</taxon>
        <taxon>Toxocaridae</taxon>
        <taxon>Toxocara</taxon>
    </lineage>
</organism>
<dbReference type="InterPro" id="IPR051280">
    <property type="entry name" value="Cl-channel/antiporter"/>
</dbReference>
<dbReference type="AlphaFoldDB" id="A0A183VGT4"/>
<reference evidence="6 7" key="2">
    <citation type="submission" date="2018-11" db="EMBL/GenBank/DDBJ databases">
        <authorList>
            <consortium name="Pathogen Informatics"/>
        </authorList>
    </citation>
    <scope>NUCLEOTIDE SEQUENCE [LARGE SCALE GENOMIC DNA]</scope>
</reference>
<dbReference type="PANTHER" id="PTHR11689">
    <property type="entry name" value="CHLORIDE CHANNEL PROTEIN CLC FAMILY MEMBER"/>
    <property type="match status" value="1"/>
</dbReference>
<reference evidence="8" key="1">
    <citation type="submission" date="2016-06" db="UniProtKB">
        <authorList>
            <consortium name="WormBaseParasite"/>
        </authorList>
    </citation>
    <scope>IDENTIFICATION</scope>
</reference>
<feature type="region of interest" description="Disordered" evidence="4">
    <location>
        <begin position="1"/>
        <end position="30"/>
    </location>
</feature>
<keyword evidence="5" id="KW-1133">Transmembrane helix</keyword>
<feature type="transmembrane region" description="Helical" evidence="5">
    <location>
        <begin position="107"/>
        <end position="128"/>
    </location>
</feature>
<dbReference type="PANTHER" id="PTHR11689:SF136">
    <property type="entry name" value="H(+)_CL(-) EXCHANGE TRANSPORTER 7"/>
    <property type="match status" value="1"/>
</dbReference>
<dbReference type="InterPro" id="IPR014743">
    <property type="entry name" value="Cl-channel_core"/>
</dbReference>
<sequence length="144" mass="16607">MKNGGLILSATQPRAETLDPNEDPVSGLERVSSITNLNAEQKRRKRLEAELEESERIRRQKTLSAELALSSQFESLDYEYVENQLYKNEESDPDHQQILFRKSLNRWVVCFLIGVCTGCVAAFIDMLIHFSSEVKFRLIINRCK</sequence>
<dbReference type="GO" id="GO:0005765">
    <property type="term" value="C:lysosomal membrane"/>
    <property type="evidence" value="ECO:0007669"/>
    <property type="project" value="TreeGrafter"/>
</dbReference>
<evidence type="ECO:0000256" key="5">
    <source>
        <dbReference type="SAM" id="Phobius"/>
    </source>
</evidence>
<keyword evidence="5" id="KW-0812">Transmembrane</keyword>
<evidence type="ECO:0000313" key="6">
    <source>
        <dbReference type="EMBL" id="VDM51275.1"/>
    </source>
</evidence>
<evidence type="ECO:0000256" key="1">
    <source>
        <dbReference type="ARBA" id="ARBA00022737"/>
    </source>
</evidence>
<evidence type="ECO:0000256" key="3">
    <source>
        <dbReference type="SAM" id="Coils"/>
    </source>
</evidence>
<evidence type="ECO:0000313" key="8">
    <source>
        <dbReference type="WBParaSite" id="TCNE_0001995801-mRNA-1"/>
    </source>
</evidence>
<keyword evidence="7" id="KW-1185">Reference proteome</keyword>
<dbReference type="GO" id="GO:0015108">
    <property type="term" value="F:chloride transmembrane transporter activity"/>
    <property type="evidence" value="ECO:0007669"/>
    <property type="project" value="TreeGrafter"/>
</dbReference>
<evidence type="ECO:0000256" key="4">
    <source>
        <dbReference type="SAM" id="MobiDB-lite"/>
    </source>
</evidence>
<dbReference type="Proteomes" id="UP000050794">
    <property type="component" value="Unassembled WGS sequence"/>
</dbReference>
<proteinExistence type="predicted"/>
<evidence type="ECO:0000256" key="2">
    <source>
        <dbReference type="ARBA" id="ARBA00023122"/>
    </source>
</evidence>
<name>A0A183VGT4_TOXCA</name>
<feature type="coiled-coil region" evidence="3">
    <location>
        <begin position="37"/>
        <end position="64"/>
    </location>
</feature>
<keyword evidence="5" id="KW-0472">Membrane</keyword>